<comment type="subcellular location">
    <subcellularLocation>
        <location evidence="1">Nucleus</location>
    </subcellularLocation>
</comment>
<dbReference type="GO" id="GO:0031298">
    <property type="term" value="C:replication fork protection complex"/>
    <property type="evidence" value="ECO:0007669"/>
    <property type="project" value="TreeGrafter"/>
</dbReference>
<dbReference type="AlphaFoldDB" id="A0A0K2VFM7"/>
<evidence type="ECO:0000256" key="1">
    <source>
        <dbReference type="ARBA" id="ARBA00004123"/>
    </source>
</evidence>
<name>A0A0K2VFM7_LEPSM</name>
<dbReference type="GO" id="GO:0006281">
    <property type="term" value="P:DNA repair"/>
    <property type="evidence" value="ECO:0007669"/>
    <property type="project" value="TreeGrafter"/>
</dbReference>
<organism evidence="7">
    <name type="scientific">Lepeophtheirus salmonis</name>
    <name type="common">Salmon louse</name>
    <name type="synonym">Caligus salmonis</name>
    <dbReference type="NCBI Taxonomy" id="72036"/>
    <lineage>
        <taxon>Eukaryota</taxon>
        <taxon>Metazoa</taxon>
        <taxon>Ecdysozoa</taxon>
        <taxon>Arthropoda</taxon>
        <taxon>Crustacea</taxon>
        <taxon>Multicrustacea</taxon>
        <taxon>Hexanauplia</taxon>
        <taxon>Copepoda</taxon>
        <taxon>Siphonostomatoida</taxon>
        <taxon>Caligidae</taxon>
        <taxon>Lepeophtheirus</taxon>
    </lineage>
</organism>
<evidence type="ECO:0000313" key="7">
    <source>
        <dbReference type="EMBL" id="CDW49318.1"/>
    </source>
</evidence>
<dbReference type="GO" id="GO:0000076">
    <property type="term" value="P:DNA replication checkpoint signaling"/>
    <property type="evidence" value="ECO:0007669"/>
    <property type="project" value="TreeGrafter"/>
</dbReference>
<feature type="domain" description="Timeless N-terminal" evidence="5">
    <location>
        <begin position="3"/>
        <end position="106"/>
    </location>
</feature>
<dbReference type="Pfam" id="PF05029">
    <property type="entry name" value="TIMELESS_C"/>
    <property type="match status" value="1"/>
</dbReference>
<dbReference type="OrthoDB" id="6429365at2759"/>
<evidence type="ECO:0000256" key="2">
    <source>
        <dbReference type="ARBA" id="ARBA00008174"/>
    </source>
</evidence>
<dbReference type="InterPro" id="IPR007725">
    <property type="entry name" value="TIMELESS_C"/>
</dbReference>
<dbReference type="GO" id="GO:0003677">
    <property type="term" value="F:DNA binding"/>
    <property type="evidence" value="ECO:0007669"/>
    <property type="project" value="TreeGrafter"/>
</dbReference>
<evidence type="ECO:0000259" key="6">
    <source>
        <dbReference type="Pfam" id="PF05029"/>
    </source>
</evidence>
<feature type="non-terminal residue" evidence="7">
    <location>
        <position position="1"/>
    </location>
</feature>
<feature type="region of interest" description="Disordered" evidence="4">
    <location>
        <begin position="566"/>
        <end position="587"/>
    </location>
</feature>
<dbReference type="Pfam" id="PF04821">
    <property type="entry name" value="TIMELESS"/>
    <property type="match status" value="1"/>
</dbReference>
<dbReference type="PANTHER" id="PTHR22940">
    <property type="entry name" value="TIMEOUT/TIMELESS-2"/>
    <property type="match status" value="1"/>
</dbReference>
<feature type="domain" description="Timeless C-terminal" evidence="6">
    <location>
        <begin position="638"/>
        <end position="711"/>
    </location>
</feature>
<keyword evidence="3" id="KW-0539">Nucleus</keyword>
<sequence>SRSQRQNQIIWNFFAAGLDKFILLAIEEDTVANQWSTQILEVITLLFKDQSVNQLERILRELMENPDLNDSYEDNESNSSSSQEDISMNEDSLDSNTEEKNGNAKNPKNYNDDAMACQSSDSDLKEPLFKKMCGHNKPSNSMNKTSSVQLEETVKEMVNYWISALPGDTKIDCEVSTGSSSNDNDQSVPTNKRKTIGPDVSASEKREIQRNKIMKIMYNSIKKRREQSMVDDEDVSRLLTEFTICFIMRGYGNLIQNLRLKLMTQKSSSTFADMNSRFLWLITFFMRFVDYLEVELPVIEPVFSPEIMSYIVFEGLQTFENLEIESKSHMYNDTVVKRQGRRLHLVVSAIKQILITINLMENNADNSETRFKIHKIIFLLMNMRNLRQFTLLLIWKFNSSYQTRCFISDVIMCNHKLLVMFEKVESSDIFINEHLDQFATVEVMRQYGYCLETFESNTVSLNEAIFTMMHYVSVDLNAHEALLLPQILKTFSDVLGKDPIVGDKWSDLIEYVIQRFINTIHEDPINAPPCFLKNISQFIKIAKVKPTLAKNYTSSDATRSLIAELDSQRGESESGQDNSPIVDENVGFPSTPFSEKVYMEEIEGIKDLLLIQGKEYLIHWLQEEIVNVILVKTHEKSKSSVKWEKGVLEPIAYYSVFWNEGIPLVPWSIKEESGLQKNYFLMLLKKIGIYLPADRQTRFPRIPNDWSIDHLLNIHKKLACSHDVTTEGKFAHANKQIANFTKPKLQNRKIWNKGNL</sequence>
<feature type="region of interest" description="Disordered" evidence="4">
    <location>
        <begin position="66"/>
        <end position="121"/>
    </location>
</feature>
<protein>
    <submittedName>
        <fullName evidence="7">Timeless [Tribolium castaneum]</fullName>
    </submittedName>
</protein>
<dbReference type="GO" id="GO:0048511">
    <property type="term" value="P:rhythmic process"/>
    <property type="evidence" value="ECO:0007669"/>
    <property type="project" value="UniProtKB-KW"/>
</dbReference>
<dbReference type="PANTHER" id="PTHR22940:SF5">
    <property type="entry name" value="PROTEIN TIMELESS"/>
    <property type="match status" value="1"/>
</dbReference>
<dbReference type="EMBL" id="HACA01031957">
    <property type="protein sequence ID" value="CDW49318.1"/>
    <property type="molecule type" value="Transcribed_RNA"/>
</dbReference>
<comment type="similarity">
    <text evidence="2">Belongs to the timeless family.</text>
</comment>
<accession>A0A0K2VFM7</accession>
<dbReference type="InterPro" id="IPR044998">
    <property type="entry name" value="Timeless"/>
</dbReference>
<evidence type="ECO:0000256" key="3">
    <source>
        <dbReference type="ARBA" id="ARBA00023242"/>
    </source>
</evidence>
<evidence type="ECO:0000256" key="4">
    <source>
        <dbReference type="SAM" id="MobiDB-lite"/>
    </source>
</evidence>
<feature type="compositionally biased region" description="Polar residues" evidence="4">
    <location>
        <begin position="176"/>
        <end position="190"/>
    </location>
</feature>
<reference evidence="7" key="1">
    <citation type="submission" date="2014-05" db="EMBL/GenBank/DDBJ databases">
        <authorList>
            <person name="Chronopoulou M."/>
        </authorList>
    </citation>
    <scope>NUCLEOTIDE SEQUENCE</scope>
    <source>
        <tissue evidence="7">Whole organism</tissue>
    </source>
</reference>
<dbReference type="InterPro" id="IPR006906">
    <property type="entry name" value="Timeless_N"/>
</dbReference>
<evidence type="ECO:0000259" key="5">
    <source>
        <dbReference type="Pfam" id="PF04821"/>
    </source>
</evidence>
<gene>
    <name evidence="7" type="primary">Tim</name>
</gene>
<feature type="compositionally biased region" description="Low complexity" evidence="4">
    <location>
        <begin position="77"/>
        <end position="86"/>
    </location>
</feature>
<dbReference type="GO" id="GO:0043111">
    <property type="term" value="P:replication fork arrest"/>
    <property type="evidence" value="ECO:0007669"/>
    <property type="project" value="TreeGrafter"/>
</dbReference>
<feature type="region of interest" description="Disordered" evidence="4">
    <location>
        <begin position="174"/>
        <end position="204"/>
    </location>
</feature>
<proteinExistence type="inferred from homology"/>